<dbReference type="GO" id="GO:1902600">
    <property type="term" value="P:proton transmembrane transport"/>
    <property type="evidence" value="ECO:0007669"/>
    <property type="project" value="TreeGrafter"/>
</dbReference>
<feature type="transmembrane region" description="Helical" evidence="10">
    <location>
        <begin position="67"/>
        <end position="85"/>
    </location>
</feature>
<feature type="transmembrane region" description="Helical" evidence="10">
    <location>
        <begin position="288"/>
        <end position="313"/>
    </location>
</feature>
<dbReference type="SUPFAM" id="SSF81653">
    <property type="entry name" value="Calcium ATPase, transduction domain A"/>
    <property type="match status" value="1"/>
</dbReference>
<evidence type="ECO:0000256" key="4">
    <source>
        <dbReference type="ARBA" id="ARBA00022692"/>
    </source>
</evidence>
<evidence type="ECO:0000256" key="6">
    <source>
        <dbReference type="ARBA" id="ARBA00022840"/>
    </source>
</evidence>
<keyword evidence="3" id="KW-1003">Cell membrane</keyword>
<feature type="transmembrane region" description="Helical" evidence="10">
    <location>
        <begin position="91"/>
        <end position="107"/>
    </location>
</feature>
<reference evidence="12 13" key="1">
    <citation type="journal article" date="2013" name="Genome Announc.">
        <title>Draft Genome Sequence for Desulfovibrio africanus Strain PCS.</title>
        <authorList>
            <person name="Brown S.D."/>
            <person name="Utturkar S.M."/>
            <person name="Arkin A.P."/>
            <person name="Deutschbauer A.M."/>
            <person name="Elias D.A."/>
            <person name="Hazen T.C."/>
            <person name="Chakraborty R."/>
        </authorList>
    </citation>
    <scope>NUCLEOTIDE SEQUENCE [LARGE SCALE GENOMIC DNA]</scope>
    <source>
        <strain evidence="12 13">PCS</strain>
    </source>
</reference>
<organism evidence="12 13">
    <name type="scientific">Desulfocurvibacter africanus PCS</name>
    <dbReference type="NCBI Taxonomy" id="1262666"/>
    <lineage>
        <taxon>Bacteria</taxon>
        <taxon>Pseudomonadati</taxon>
        <taxon>Thermodesulfobacteriota</taxon>
        <taxon>Desulfovibrionia</taxon>
        <taxon>Desulfovibrionales</taxon>
        <taxon>Desulfovibrionaceae</taxon>
        <taxon>Desulfocurvibacter</taxon>
    </lineage>
</organism>
<dbReference type="PANTHER" id="PTHR43294:SF21">
    <property type="entry name" value="CATION TRANSPORTING ATPASE"/>
    <property type="match status" value="1"/>
</dbReference>
<evidence type="ECO:0000313" key="12">
    <source>
        <dbReference type="EMBL" id="EMG35752.1"/>
    </source>
</evidence>
<dbReference type="SFLD" id="SFLDG00002">
    <property type="entry name" value="C1.7:_P-type_atpase_like"/>
    <property type="match status" value="1"/>
</dbReference>
<keyword evidence="9 10" id="KW-0472">Membrane</keyword>
<feature type="transmembrane region" description="Helical" evidence="10">
    <location>
        <begin position="775"/>
        <end position="794"/>
    </location>
</feature>
<dbReference type="Gene3D" id="1.20.1110.10">
    <property type="entry name" value="Calcium-transporting ATPase, transmembrane domain"/>
    <property type="match status" value="1"/>
</dbReference>
<protein>
    <submittedName>
        <fullName evidence="12">P-type ATPase, translocating</fullName>
    </submittedName>
</protein>
<dbReference type="Pfam" id="PF00689">
    <property type="entry name" value="Cation_ATPase_C"/>
    <property type="match status" value="1"/>
</dbReference>
<evidence type="ECO:0000256" key="9">
    <source>
        <dbReference type="ARBA" id="ARBA00023136"/>
    </source>
</evidence>
<dbReference type="GO" id="GO:0030007">
    <property type="term" value="P:intracellular potassium ion homeostasis"/>
    <property type="evidence" value="ECO:0007669"/>
    <property type="project" value="TreeGrafter"/>
</dbReference>
<dbReference type="EMBL" id="AOSV01000040">
    <property type="protein sequence ID" value="EMG35752.1"/>
    <property type="molecule type" value="Genomic_DNA"/>
</dbReference>
<comment type="caution">
    <text evidence="12">The sequence shown here is derived from an EMBL/GenBank/DDBJ whole genome shotgun (WGS) entry which is preliminary data.</text>
</comment>
<name>M5PNM3_DESAF</name>
<dbReference type="InterPro" id="IPR018303">
    <property type="entry name" value="ATPase_P-typ_P_site"/>
</dbReference>
<dbReference type="GO" id="GO:1990573">
    <property type="term" value="P:potassium ion import across plasma membrane"/>
    <property type="evidence" value="ECO:0007669"/>
    <property type="project" value="TreeGrafter"/>
</dbReference>
<evidence type="ECO:0000256" key="7">
    <source>
        <dbReference type="ARBA" id="ARBA00022967"/>
    </source>
</evidence>
<dbReference type="Gene3D" id="3.40.50.1000">
    <property type="entry name" value="HAD superfamily/HAD-like"/>
    <property type="match status" value="1"/>
</dbReference>
<dbReference type="SFLD" id="SFLDF00027">
    <property type="entry name" value="p-type_atpase"/>
    <property type="match status" value="1"/>
</dbReference>
<dbReference type="Pfam" id="PF00122">
    <property type="entry name" value="E1-E2_ATPase"/>
    <property type="match status" value="1"/>
</dbReference>
<dbReference type="InterPro" id="IPR050510">
    <property type="entry name" value="Cation_transp_ATPase_P-type"/>
</dbReference>
<gene>
    <name evidence="12" type="ORF">PCS_03579</name>
</gene>
<dbReference type="PRINTS" id="PR00121">
    <property type="entry name" value="NAKATPASE"/>
</dbReference>
<feature type="transmembrane region" description="Helical" evidence="10">
    <location>
        <begin position="256"/>
        <end position="276"/>
    </location>
</feature>
<evidence type="ECO:0000256" key="8">
    <source>
        <dbReference type="ARBA" id="ARBA00022989"/>
    </source>
</evidence>
<dbReference type="PROSITE" id="PS00154">
    <property type="entry name" value="ATPASE_E1_E2"/>
    <property type="match status" value="1"/>
</dbReference>
<keyword evidence="8 10" id="KW-1133">Transmembrane helix</keyword>
<keyword evidence="5" id="KW-0547">Nucleotide-binding</keyword>
<dbReference type="InterPro" id="IPR059000">
    <property type="entry name" value="ATPase_P-type_domA"/>
</dbReference>
<keyword evidence="6" id="KW-0067">ATP-binding</keyword>
<dbReference type="GO" id="GO:0005391">
    <property type="term" value="F:P-type sodium:potassium-exchanging transporter activity"/>
    <property type="evidence" value="ECO:0007669"/>
    <property type="project" value="TreeGrafter"/>
</dbReference>
<dbReference type="Proteomes" id="UP000011922">
    <property type="component" value="Unassembled WGS sequence"/>
</dbReference>
<sequence>MTANAMEQNITGIAWHTLSADEALKRLESSPQGLTPDEAARRFERFGPNDLGEEEGLDRLKLLLDQVKSPLIYILLAAAGVTAVLDHVKDALVILAVIIVNTALGYWQELRAEKSIRALRGMVKARAWVLRDGKEKETESAALVPGDIVLLASGDRVPADLRLLSAKELKIEEAALTGESVPADKTVAALDAIDLPAGDRANLAFMSTVVVAGRGRGVVTATGRATLVGQIAEDVRTVSLVKTPLQDKFERFAKRLGLAVLGLSLLVFAMGLLGLAPGVTGMDLFMTAVAMAVAIIPEGLPVVVTITMAIGVSRMAKRNAVIRKLHAVETLGSTTVICTDKTGTLTRNEMTVRALYSMGRYFDASGSGYELHGSITDRQSGEPIPVPSGSDLEMALRIGLLCAESNIEWVDGVASIKGDPTEAALIVAAMKANIDPERERALWPTRAVIPFESHRGFMATLHERNGHYYVFLKGGPEKLLDICALQRSQVECGHEEVLAAAEELAREGLRVLSLGWKELPHGMSFEELTEELTHGVTFAGLAAIIDPPRKEAAEAVASCAKAGIRTAMITGDHVVTARAIAAQIGIGGQEPKTLTGREIEVLDDAQLQERVADVSVFARVSPRHKLRIAQALMASGEVVAMTGDGVNDAPALKAAHIGVSMGRTGTEVAKEAADMVLADDNFASIFHAVEEGRIVFENIRKVTLYLLAGGAGILLAILSTLLLGFPLPLNPTQIIWLNFVTGALQDVALAFEEGEPGILDQPPRNPKAGILSGTLLRRILLIGAIEALGVLYVFNTAMAAGRSLQEARTLALTTLVCCEIFQVFNCRSLRRSVFRMNHLHNPLLFAAIGLAVLAQLTVLYVPQLEWLVRTVPLSGFDLLLCLAVASSVLVISEMDKLAMRRFGRQPSRMS</sequence>
<evidence type="ECO:0000256" key="3">
    <source>
        <dbReference type="ARBA" id="ARBA00022475"/>
    </source>
</evidence>
<dbReference type="SFLD" id="SFLDS00003">
    <property type="entry name" value="Haloacid_Dehalogenase"/>
    <property type="match status" value="1"/>
</dbReference>
<dbReference type="Pfam" id="PF13246">
    <property type="entry name" value="Cation_ATPase"/>
    <property type="match status" value="1"/>
</dbReference>
<dbReference type="InterPro" id="IPR036412">
    <property type="entry name" value="HAD-like_sf"/>
</dbReference>
<keyword evidence="7" id="KW-1278">Translocase</keyword>
<dbReference type="InterPro" id="IPR006068">
    <property type="entry name" value="ATPase_P-typ_cation-transptr_C"/>
</dbReference>
<dbReference type="SUPFAM" id="SSF56784">
    <property type="entry name" value="HAD-like"/>
    <property type="match status" value="1"/>
</dbReference>
<evidence type="ECO:0000256" key="10">
    <source>
        <dbReference type="SAM" id="Phobius"/>
    </source>
</evidence>
<dbReference type="InterPro" id="IPR044492">
    <property type="entry name" value="P_typ_ATPase_HD_dom"/>
</dbReference>
<dbReference type="Pfam" id="PF00690">
    <property type="entry name" value="Cation_ATPase_N"/>
    <property type="match status" value="1"/>
</dbReference>
<dbReference type="SMART" id="SM00831">
    <property type="entry name" value="Cation_ATPase_N"/>
    <property type="match status" value="1"/>
</dbReference>
<feature type="domain" description="Cation-transporting P-type ATPase N-terminal" evidence="11">
    <location>
        <begin position="14"/>
        <end position="87"/>
    </location>
</feature>
<comment type="similarity">
    <text evidence="2">Belongs to the cation transport ATPase (P-type) (TC 3.A.3) family. Type IIA subfamily.</text>
</comment>
<dbReference type="SUPFAM" id="SSF81665">
    <property type="entry name" value="Calcium ATPase, transmembrane domain M"/>
    <property type="match status" value="1"/>
</dbReference>
<evidence type="ECO:0000256" key="1">
    <source>
        <dbReference type="ARBA" id="ARBA00004651"/>
    </source>
</evidence>
<evidence type="ECO:0000256" key="2">
    <source>
        <dbReference type="ARBA" id="ARBA00005675"/>
    </source>
</evidence>
<dbReference type="PRINTS" id="PR00119">
    <property type="entry name" value="CATATPASE"/>
</dbReference>
<feature type="transmembrane region" description="Helical" evidence="10">
    <location>
        <begin position="873"/>
        <end position="891"/>
    </location>
</feature>
<dbReference type="SUPFAM" id="SSF81660">
    <property type="entry name" value="Metal cation-transporting ATPase, ATP-binding domain N"/>
    <property type="match status" value="1"/>
</dbReference>
<accession>M5PNM3</accession>
<evidence type="ECO:0000259" key="11">
    <source>
        <dbReference type="SMART" id="SM00831"/>
    </source>
</evidence>
<dbReference type="AlphaFoldDB" id="M5PNM3"/>
<dbReference type="NCBIfam" id="TIGR01494">
    <property type="entry name" value="ATPase_P-type"/>
    <property type="match status" value="2"/>
</dbReference>
<dbReference type="InterPro" id="IPR023299">
    <property type="entry name" value="ATPase_P-typ_cyto_dom_N"/>
</dbReference>
<dbReference type="InterPro" id="IPR023298">
    <property type="entry name" value="ATPase_P-typ_TM_dom_sf"/>
</dbReference>
<dbReference type="InterPro" id="IPR008250">
    <property type="entry name" value="ATPase_P-typ_transduc_dom_A_sf"/>
</dbReference>
<dbReference type="GO" id="GO:0036376">
    <property type="term" value="P:sodium ion export across plasma membrane"/>
    <property type="evidence" value="ECO:0007669"/>
    <property type="project" value="TreeGrafter"/>
</dbReference>
<dbReference type="PATRIC" id="fig|1262666.3.peg.3644"/>
<dbReference type="InterPro" id="IPR023214">
    <property type="entry name" value="HAD_sf"/>
</dbReference>
<dbReference type="GO" id="GO:0005886">
    <property type="term" value="C:plasma membrane"/>
    <property type="evidence" value="ECO:0007669"/>
    <property type="project" value="UniProtKB-SubCell"/>
</dbReference>
<dbReference type="GO" id="GO:0005524">
    <property type="term" value="F:ATP binding"/>
    <property type="evidence" value="ECO:0007669"/>
    <property type="project" value="UniProtKB-KW"/>
</dbReference>
<feature type="transmembrane region" description="Helical" evidence="10">
    <location>
        <begin position="702"/>
        <end position="727"/>
    </location>
</feature>
<dbReference type="Pfam" id="PF08282">
    <property type="entry name" value="Hydrolase_3"/>
    <property type="match status" value="1"/>
</dbReference>
<evidence type="ECO:0000256" key="5">
    <source>
        <dbReference type="ARBA" id="ARBA00022741"/>
    </source>
</evidence>
<dbReference type="PANTHER" id="PTHR43294">
    <property type="entry name" value="SODIUM/POTASSIUM-TRANSPORTING ATPASE SUBUNIT ALPHA"/>
    <property type="match status" value="1"/>
</dbReference>
<dbReference type="Gene3D" id="2.70.150.10">
    <property type="entry name" value="Calcium-transporting ATPase, cytoplasmic transduction domain A"/>
    <property type="match status" value="1"/>
</dbReference>
<proteinExistence type="inferred from homology"/>
<evidence type="ECO:0000313" key="13">
    <source>
        <dbReference type="Proteomes" id="UP000011922"/>
    </source>
</evidence>
<dbReference type="InterPro" id="IPR001757">
    <property type="entry name" value="P_typ_ATPase"/>
</dbReference>
<dbReference type="GO" id="GO:0016887">
    <property type="term" value="F:ATP hydrolysis activity"/>
    <property type="evidence" value="ECO:0007669"/>
    <property type="project" value="InterPro"/>
</dbReference>
<dbReference type="Gene3D" id="3.40.1110.10">
    <property type="entry name" value="Calcium-transporting ATPase, cytoplasmic domain N"/>
    <property type="match status" value="1"/>
</dbReference>
<comment type="subcellular location">
    <subcellularLocation>
        <location evidence="1">Cell membrane</location>
        <topology evidence="1">Multi-pass membrane protein</topology>
    </subcellularLocation>
</comment>
<feature type="transmembrane region" description="Helical" evidence="10">
    <location>
        <begin position="839"/>
        <end position="861"/>
    </location>
</feature>
<keyword evidence="4 10" id="KW-0812">Transmembrane</keyword>
<dbReference type="InterPro" id="IPR004014">
    <property type="entry name" value="ATPase_P-typ_cation-transptr_N"/>
</dbReference>
<dbReference type="GO" id="GO:0006883">
    <property type="term" value="P:intracellular sodium ion homeostasis"/>
    <property type="evidence" value="ECO:0007669"/>
    <property type="project" value="TreeGrafter"/>
</dbReference>